<dbReference type="EMBL" id="CP051140">
    <property type="protein sequence ID" value="QIW97393.1"/>
    <property type="molecule type" value="Genomic_DNA"/>
</dbReference>
<dbReference type="OrthoDB" id="5519740at2759"/>
<dbReference type="InterPro" id="IPR051807">
    <property type="entry name" value="Sec-metab_biosynth-assoc"/>
</dbReference>
<evidence type="ECO:0000313" key="3">
    <source>
        <dbReference type="Proteomes" id="UP000503462"/>
    </source>
</evidence>
<dbReference type="PANTHER" id="PTHR33606:SF3">
    <property type="entry name" value="PROTEIN YCII"/>
    <property type="match status" value="1"/>
</dbReference>
<dbReference type="SUPFAM" id="SSF54909">
    <property type="entry name" value="Dimeric alpha+beta barrel"/>
    <property type="match status" value="1"/>
</dbReference>
<protein>
    <recommendedName>
        <fullName evidence="1">YCII-related domain-containing protein</fullName>
    </recommendedName>
</protein>
<name>A0A6H0XRN6_9PEZI</name>
<dbReference type="Proteomes" id="UP000503462">
    <property type="component" value="Chromosome 2"/>
</dbReference>
<dbReference type="AlphaFoldDB" id="A0A6H0XRN6"/>
<dbReference type="InterPro" id="IPR011008">
    <property type="entry name" value="Dimeric_a/b-barrel"/>
</dbReference>
<evidence type="ECO:0000313" key="2">
    <source>
        <dbReference type="EMBL" id="QIW97393.1"/>
    </source>
</evidence>
<proteinExistence type="predicted"/>
<keyword evidence="3" id="KW-1185">Reference proteome</keyword>
<organism evidence="2 3">
    <name type="scientific">Peltaster fructicola</name>
    <dbReference type="NCBI Taxonomy" id="286661"/>
    <lineage>
        <taxon>Eukaryota</taxon>
        <taxon>Fungi</taxon>
        <taxon>Dikarya</taxon>
        <taxon>Ascomycota</taxon>
        <taxon>Pezizomycotina</taxon>
        <taxon>Dothideomycetes</taxon>
        <taxon>Dothideomycetes incertae sedis</taxon>
        <taxon>Peltaster</taxon>
    </lineage>
</organism>
<gene>
    <name evidence="2" type="ORF">AMS68_002911</name>
</gene>
<sequence length="106" mass="11827">MAGKQEWLVILPDYSGALDKRMEIRPTHLANAKTSVAAGQLVMGGAILDEPVVEGKPLNITGSAMMFCADTREEVLEQVKQDVYYKGDVWDKDKILPFKTAFRQQL</sequence>
<reference evidence="2 3" key="1">
    <citation type="journal article" date="2016" name="Sci. Rep.">
        <title>Peltaster fructicola genome reveals evolution from an invasive phytopathogen to an ectophytic parasite.</title>
        <authorList>
            <person name="Xu C."/>
            <person name="Chen H."/>
            <person name="Gleason M.L."/>
            <person name="Xu J.R."/>
            <person name="Liu H."/>
            <person name="Zhang R."/>
            <person name="Sun G."/>
        </authorList>
    </citation>
    <scope>NUCLEOTIDE SEQUENCE [LARGE SCALE GENOMIC DNA]</scope>
    <source>
        <strain evidence="2 3">LNHT1506</strain>
    </source>
</reference>
<dbReference type="PANTHER" id="PTHR33606">
    <property type="entry name" value="PROTEIN YCII"/>
    <property type="match status" value="1"/>
</dbReference>
<accession>A0A6H0XRN6</accession>
<dbReference type="Pfam" id="PF03795">
    <property type="entry name" value="YCII"/>
    <property type="match status" value="1"/>
</dbReference>
<dbReference type="Gene3D" id="3.30.70.1060">
    <property type="entry name" value="Dimeric alpha+beta barrel"/>
    <property type="match status" value="1"/>
</dbReference>
<dbReference type="InterPro" id="IPR005545">
    <property type="entry name" value="YCII"/>
</dbReference>
<evidence type="ECO:0000259" key="1">
    <source>
        <dbReference type="Pfam" id="PF03795"/>
    </source>
</evidence>
<feature type="domain" description="YCII-related" evidence="1">
    <location>
        <begin position="7"/>
        <end position="99"/>
    </location>
</feature>